<dbReference type="Proteomes" id="UP000308230">
    <property type="component" value="Unassembled WGS sequence"/>
</dbReference>
<dbReference type="PANTHER" id="PTHR11808:SF80">
    <property type="entry name" value="CYSTATHIONINE GAMMA-LYASE"/>
    <property type="match status" value="1"/>
</dbReference>
<dbReference type="GO" id="GO:0047982">
    <property type="term" value="F:homocysteine desulfhydrase activity"/>
    <property type="evidence" value="ECO:0007669"/>
    <property type="project" value="UniProtKB-EC"/>
</dbReference>
<evidence type="ECO:0000256" key="4">
    <source>
        <dbReference type="ARBA" id="ARBA00047199"/>
    </source>
</evidence>
<evidence type="ECO:0000256" key="7">
    <source>
        <dbReference type="PIRSR" id="PIRSR001434-2"/>
    </source>
</evidence>
<dbReference type="Gene3D" id="3.40.640.10">
    <property type="entry name" value="Type I PLP-dependent aspartate aminotransferase-like (Major domain)"/>
    <property type="match status" value="1"/>
</dbReference>
<protein>
    <recommendedName>
        <fullName evidence="3">homocysteine desulfhydrase</fullName>
        <ecNumber evidence="3">4.4.1.2</ecNumber>
    </recommendedName>
    <alternativeName>
        <fullName evidence="4">Homocysteine desulfhydrase</fullName>
    </alternativeName>
</protein>
<name>A0A5R9FGH2_9BACL</name>
<feature type="modified residue" description="N6-(pyridoxal phosphate)lysine" evidence="7">
    <location>
        <position position="208"/>
    </location>
</feature>
<feature type="coiled-coil region" evidence="9">
    <location>
        <begin position="366"/>
        <end position="393"/>
    </location>
</feature>
<dbReference type="PIRSF" id="PIRSF001434">
    <property type="entry name" value="CGS"/>
    <property type="match status" value="1"/>
</dbReference>
<keyword evidence="11" id="KW-1185">Reference proteome</keyword>
<dbReference type="CDD" id="cd00614">
    <property type="entry name" value="CGS_like"/>
    <property type="match status" value="1"/>
</dbReference>
<evidence type="ECO:0000313" key="11">
    <source>
        <dbReference type="Proteomes" id="UP000308230"/>
    </source>
</evidence>
<organism evidence="10 11">
    <name type="scientific">Exobacillus caeni</name>
    <dbReference type="NCBI Taxonomy" id="2574798"/>
    <lineage>
        <taxon>Bacteria</taxon>
        <taxon>Bacillati</taxon>
        <taxon>Bacillota</taxon>
        <taxon>Bacilli</taxon>
        <taxon>Bacillales</taxon>
        <taxon>Guptibacillaceae</taxon>
        <taxon>Exobacillus</taxon>
    </lineage>
</organism>
<dbReference type="Pfam" id="PF01053">
    <property type="entry name" value="Cys_Met_Meta_PP"/>
    <property type="match status" value="1"/>
</dbReference>
<gene>
    <name evidence="10" type="ORF">FCL54_03805</name>
</gene>
<dbReference type="GO" id="GO:0018826">
    <property type="term" value="F:methionine gamma-lyase activity"/>
    <property type="evidence" value="ECO:0007669"/>
    <property type="project" value="UniProtKB-EC"/>
</dbReference>
<dbReference type="InterPro" id="IPR015424">
    <property type="entry name" value="PyrdxlP-dep_Trfase"/>
</dbReference>
<comment type="caution">
    <text evidence="10">The sequence shown here is derived from an EMBL/GenBank/DDBJ whole genome shotgun (WGS) entry which is preliminary data.</text>
</comment>
<dbReference type="RefSeq" id="WP_138123385.1">
    <property type="nucleotide sequence ID" value="NZ_SWLG01000002.1"/>
</dbReference>
<dbReference type="SUPFAM" id="SSF53383">
    <property type="entry name" value="PLP-dependent transferases"/>
    <property type="match status" value="1"/>
</dbReference>
<keyword evidence="2 7" id="KW-0663">Pyridoxal phosphate</keyword>
<evidence type="ECO:0000313" key="10">
    <source>
        <dbReference type="EMBL" id="TLS38635.1"/>
    </source>
</evidence>
<dbReference type="GO" id="GO:0016740">
    <property type="term" value="F:transferase activity"/>
    <property type="evidence" value="ECO:0007669"/>
    <property type="project" value="UniProtKB-KW"/>
</dbReference>
<evidence type="ECO:0000256" key="1">
    <source>
        <dbReference type="ARBA" id="ARBA00001933"/>
    </source>
</evidence>
<dbReference type="Gene3D" id="3.90.1150.10">
    <property type="entry name" value="Aspartate Aminotransferase, domain 1"/>
    <property type="match status" value="1"/>
</dbReference>
<dbReference type="GO" id="GO:0030170">
    <property type="term" value="F:pyridoxal phosphate binding"/>
    <property type="evidence" value="ECO:0007669"/>
    <property type="project" value="InterPro"/>
</dbReference>
<evidence type="ECO:0000256" key="2">
    <source>
        <dbReference type="ARBA" id="ARBA00022898"/>
    </source>
</evidence>
<dbReference type="AlphaFoldDB" id="A0A5R9FGH2"/>
<reference evidence="10 11" key="1">
    <citation type="submission" date="2019-04" db="EMBL/GenBank/DDBJ databases">
        <title>Bacillus caeni sp. nov., a bacterium isolated from mangrove sediment.</title>
        <authorList>
            <person name="Huang H."/>
            <person name="Mo K."/>
            <person name="Hu Y."/>
        </authorList>
    </citation>
    <scope>NUCLEOTIDE SEQUENCE [LARGE SCALE GENOMIC DNA]</scope>
    <source>
        <strain evidence="10 11">HB172195</strain>
    </source>
</reference>
<dbReference type="PANTHER" id="PTHR11808">
    <property type="entry name" value="TRANS-SULFURATION ENZYME FAMILY MEMBER"/>
    <property type="match status" value="1"/>
</dbReference>
<dbReference type="GO" id="GO:0019346">
    <property type="term" value="P:transsulfuration"/>
    <property type="evidence" value="ECO:0007669"/>
    <property type="project" value="InterPro"/>
</dbReference>
<dbReference type="FunFam" id="3.40.640.10:FF:000046">
    <property type="entry name" value="Cystathionine gamma-lyase"/>
    <property type="match status" value="1"/>
</dbReference>
<evidence type="ECO:0000256" key="5">
    <source>
        <dbReference type="ARBA" id="ARBA00048780"/>
    </source>
</evidence>
<comment type="catalytic activity">
    <reaction evidence="5">
        <text>L-homocysteine + H2O = 2-oxobutanoate + hydrogen sulfide + NH4(+) + H(+)</text>
        <dbReference type="Rhea" id="RHEA:14501"/>
        <dbReference type="ChEBI" id="CHEBI:15377"/>
        <dbReference type="ChEBI" id="CHEBI:15378"/>
        <dbReference type="ChEBI" id="CHEBI:16763"/>
        <dbReference type="ChEBI" id="CHEBI:28938"/>
        <dbReference type="ChEBI" id="CHEBI:29919"/>
        <dbReference type="ChEBI" id="CHEBI:58199"/>
        <dbReference type="EC" id="4.4.1.2"/>
    </reaction>
    <physiologicalReaction direction="left-to-right" evidence="5">
        <dbReference type="Rhea" id="RHEA:14502"/>
    </physiologicalReaction>
</comment>
<comment type="similarity">
    <text evidence="8">Belongs to the trans-sulfuration enzymes family.</text>
</comment>
<keyword evidence="10" id="KW-0808">Transferase</keyword>
<evidence type="ECO:0000256" key="8">
    <source>
        <dbReference type="RuleBase" id="RU362118"/>
    </source>
</evidence>
<dbReference type="GO" id="GO:0005737">
    <property type="term" value="C:cytoplasm"/>
    <property type="evidence" value="ECO:0007669"/>
    <property type="project" value="TreeGrafter"/>
</dbReference>
<dbReference type="InterPro" id="IPR015421">
    <property type="entry name" value="PyrdxlP-dep_Trfase_major"/>
</dbReference>
<dbReference type="InterPro" id="IPR015422">
    <property type="entry name" value="PyrdxlP-dep_Trfase_small"/>
</dbReference>
<comment type="cofactor">
    <cofactor evidence="1 8">
        <name>pyridoxal 5'-phosphate</name>
        <dbReference type="ChEBI" id="CHEBI:597326"/>
    </cofactor>
</comment>
<evidence type="ECO:0000256" key="3">
    <source>
        <dbReference type="ARBA" id="ARBA00047175"/>
    </source>
</evidence>
<sequence length="401" mass="45218">MKDKHLSPEYIVTHQGDEYERFHGAVVTPIYENSLFVFKDFTSFTEAMRDETENYIYWRGNNPTVEVAEKKLAALEGGDACKLFSSGMAAITSAILSCVQAGDHVLCVSNIYGPAKKLLTYLEKFHIETTTIFSTETNEIERSIKSNTRVIYLESPTTMTFKLVDLPAVSKMAKQKGISTIIDNTWATPLYQKPLKMGIDIVVHSASKYLGGHSDLVGGVLVTNEARMKELFVQEFQLLGGVMPPFEAWMLTRGLRTLPIRMKQHQESTRKISTFLENHHAVKQVNYPGLPTNPYFELGRSMLEGYSGLLSFELKENNYHAVKKVIDSLAIFQIGVSWGGFESLVLSPNYGNNEQQLKEQNLDPGLIRLSIGLENTEELLEDLEKSLHHVVTTKNKREDIK</sequence>
<accession>A0A5R9FGH2</accession>
<comment type="catalytic activity">
    <reaction evidence="6">
        <text>L-methionine + H2O = methanethiol + 2-oxobutanoate + NH4(+)</text>
        <dbReference type="Rhea" id="RHEA:23800"/>
        <dbReference type="ChEBI" id="CHEBI:15377"/>
        <dbReference type="ChEBI" id="CHEBI:16007"/>
        <dbReference type="ChEBI" id="CHEBI:16763"/>
        <dbReference type="ChEBI" id="CHEBI:28938"/>
        <dbReference type="ChEBI" id="CHEBI:57844"/>
        <dbReference type="EC" id="4.4.1.11"/>
    </reaction>
    <physiologicalReaction direction="left-to-right" evidence="6">
        <dbReference type="Rhea" id="RHEA:23801"/>
    </physiologicalReaction>
</comment>
<evidence type="ECO:0000256" key="9">
    <source>
        <dbReference type="SAM" id="Coils"/>
    </source>
</evidence>
<evidence type="ECO:0000256" key="6">
    <source>
        <dbReference type="ARBA" id="ARBA00052699"/>
    </source>
</evidence>
<dbReference type="EMBL" id="SWLG01000002">
    <property type="protein sequence ID" value="TLS38635.1"/>
    <property type="molecule type" value="Genomic_DNA"/>
</dbReference>
<proteinExistence type="inferred from homology"/>
<dbReference type="EC" id="4.4.1.2" evidence="3"/>
<dbReference type="InterPro" id="IPR000277">
    <property type="entry name" value="Cys/Met-Metab_PyrdxlP-dep_enz"/>
</dbReference>
<keyword evidence="9" id="KW-0175">Coiled coil</keyword>
<dbReference type="OrthoDB" id="9780685at2"/>